<name>A0A7C0Y4E2_DESA2</name>
<dbReference type="Proteomes" id="UP000886289">
    <property type="component" value="Unassembled WGS sequence"/>
</dbReference>
<dbReference type="EMBL" id="DRBS01000186">
    <property type="protein sequence ID" value="HDD44158.1"/>
    <property type="molecule type" value="Genomic_DNA"/>
</dbReference>
<gene>
    <name evidence="2" type="ORF">ENG63_04775</name>
</gene>
<dbReference type="AlphaFoldDB" id="A0A7C0Y4E2"/>
<dbReference type="Pfam" id="PF01370">
    <property type="entry name" value="Epimerase"/>
    <property type="match status" value="1"/>
</dbReference>
<feature type="domain" description="NAD-dependent epimerase/dehydratase" evidence="1">
    <location>
        <begin position="3"/>
        <end position="35"/>
    </location>
</feature>
<dbReference type="InterPro" id="IPR001509">
    <property type="entry name" value="Epimerase_deHydtase"/>
</dbReference>
<organism evidence="2">
    <name type="scientific">Desulfofervidus auxilii</name>
    <dbReference type="NCBI Taxonomy" id="1621989"/>
    <lineage>
        <taxon>Bacteria</taxon>
        <taxon>Pseudomonadati</taxon>
        <taxon>Thermodesulfobacteriota</taxon>
        <taxon>Candidatus Desulfofervidia</taxon>
        <taxon>Candidatus Desulfofervidales</taxon>
        <taxon>Candidatus Desulfofervidaceae</taxon>
        <taxon>Candidatus Desulfofervidus</taxon>
    </lineage>
</organism>
<comment type="caution">
    <text evidence="2">The sequence shown here is derived from an EMBL/GenBank/DDBJ whole genome shotgun (WGS) entry which is preliminary data.</text>
</comment>
<dbReference type="SUPFAM" id="SSF51735">
    <property type="entry name" value="NAD(P)-binding Rossmann-fold domains"/>
    <property type="match status" value="1"/>
</dbReference>
<reference evidence="2" key="1">
    <citation type="journal article" date="2020" name="mSystems">
        <title>Genome- and Community-Level Interaction Insights into Carbon Utilization and Element Cycling Functions of Hydrothermarchaeota in Hydrothermal Sediment.</title>
        <authorList>
            <person name="Zhou Z."/>
            <person name="Liu Y."/>
            <person name="Xu W."/>
            <person name="Pan J."/>
            <person name="Luo Z.H."/>
            <person name="Li M."/>
        </authorList>
    </citation>
    <scope>NUCLEOTIDE SEQUENCE [LARGE SCALE GENOMIC DNA]</scope>
    <source>
        <strain evidence="2">HyVt-233</strain>
    </source>
</reference>
<evidence type="ECO:0000313" key="2">
    <source>
        <dbReference type="EMBL" id="HDD44158.1"/>
    </source>
</evidence>
<accession>A0A7C0Y4E2</accession>
<proteinExistence type="predicted"/>
<evidence type="ECO:0000259" key="1">
    <source>
        <dbReference type="Pfam" id="PF01370"/>
    </source>
</evidence>
<sequence length="55" mass="6308">MKILITGRCGFIGVNLVRYLLKKEDYKIVAVNNFPLGKVEYLNEVIQDLPNKNLV</sequence>
<dbReference type="InterPro" id="IPR036291">
    <property type="entry name" value="NAD(P)-bd_dom_sf"/>
</dbReference>
<dbReference type="Gene3D" id="3.40.50.720">
    <property type="entry name" value="NAD(P)-binding Rossmann-like Domain"/>
    <property type="match status" value="1"/>
</dbReference>
<protein>
    <submittedName>
        <fullName evidence="2">NAD-dependent epimerase/dehydratase family protein</fullName>
    </submittedName>
</protein>